<protein>
    <submittedName>
        <fullName evidence="1">Uncharacterized protein</fullName>
    </submittedName>
</protein>
<proteinExistence type="predicted"/>
<gene>
    <name evidence="1" type="ORF">NPIL_43971</name>
</gene>
<dbReference type="EMBL" id="BMAW01046075">
    <property type="protein sequence ID" value="GFS53359.1"/>
    <property type="molecule type" value="Genomic_DNA"/>
</dbReference>
<evidence type="ECO:0000313" key="2">
    <source>
        <dbReference type="Proteomes" id="UP000887013"/>
    </source>
</evidence>
<evidence type="ECO:0000313" key="1">
    <source>
        <dbReference type="EMBL" id="GFS53359.1"/>
    </source>
</evidence>
<organism evidence="1 2">
    <name type="scientific">Nephila pilipes</name>
    <name type="common">Giant wood spider</name>
    <name type="synonym">Nephila maculata</name>
    <dbReference type="NCBI Taxonomy" id="299642"/>
    <lineage>
        <taxon>Eukaryota</taxon>
        <taxon>Metazoa</taxon>
        <taxon>Ecdysozoa</taxon>
        <taxon>Arthropoda</taxon>
        <taxon>Chelicerata</taxon>
        <taxon>Arachnida</taxon>
        <taxon>Araneae</taxon>
        <taxon>Araneomorphae</taxon>
        <taxon>Entelegynae</taxon>
        <taxon>Araneoidea</taxon>
        <taxon>Nephilidae</taxon>
        <taxon>Nephila</taxon>
    </lineage>
</organism>
<reference evidence="1" key="1">
    <citation type="submission" date="2020-08" db="EMBL/GenBank/DDBJ databases">
        <title>Multicomponent nature underlies the extraordinary mechanical properties of spider dragline silk.</title>
        <authorList>
            <person name="Kono N."/>
            <person name="Nakamura H."/>
            <person name="Mori M."/>
            <person name="Yoshida Y."/>
            <person name="Ohtoshi R."/>
            <person name="Malay A.D."/>
            <person name="Moran D.A.P."/>
            <person name="Tomita M."/>
            <person name="Numata K."/>
            <person name="Arakawa K."/>
        </authorList>
    </citation>
    <scope>NUCLEOTIDE SEQUENCE</scope>
</reference>
<keyword evidence="2" id="KW-1185">Reference proteome</keyword>
<accession>A0A8X6IQJ7</accession>
<sequence length="230" mass="26925">MKQITRGSSVPRVRVPLQKKCVEYAEKLQEDDSLKECVRDETIQKFVINLQDDSDSSFSESEEMIYKESIVQSKFFVWKGVLTRNICQKSKVKTGEEEYRAFRSTRHDSLRMDRIFSRAKWERSLLSKERSGNTADVFLRTDRSSSTLKREARSKNKRGSSEVSDLNALVELTKMCRPMIHQSLHHLLSRRLKRLTVVQVKTWEAKGSQSKEEEKSCSGFSYFFTEFRID</sequence>
<dbReference type="Proteomes" id="UP000887013">
    <property type="component" value="Unassembled WGS sequence"/>
</dbReference>
<dbReference type="AlphaFoldDB" id="A0A8X6IQJ7"/>
<name>A0A8X6IQJ7_NEPPI</name>
<comment type="caution">
    <text evidence="1">The sequence shown here is derived from an EMBL/GenBank/DDBJ whole genome shotgun (WGS) entry which is preliminary data.</text>
</comment>